<comment type="caution">
    <text evidence="2">The sequence shown here is derived from an EMBL/GenBank/DDBJ whole genome shotgun (WGS) entry which is preliminary data.</text>
</comment>
<feature type="domain" description="Heterokaryon incompatibility" evidence="1">
    <location>
        <begin position="21"/>
        <end position="110"/>
    </location>
</feature>
<evidence type="ECO:0000259" key="1">
    <source>
        <dbReference type="Pfam" id="PF06985"/>
    </source>
</evidence>
<evidence type="ECO:0000313" key="3">
    <source>
        <dbReference type="Proteomes" id="UP001390339"/>
    </source>
</evidence>
<dbReference type="EMBL" id="JAPCWZ010000006">
    <property type="protein sequence ID" value="KAK8859110.1"/>
    <property type="molecule type" value="Genomic_DNA"/>
</dbReference>
<dbReference type="PANTHER" id="PTHR10622:SF12">
    <property type="entry name" value="HET DOMAIN-CONTAINING PROTEIN"/>
    <property type="match status" value="1"/>
</dbReference>
<sequence>MRLLHTKDLTLREFIASPPAYAIVSHTWEEDEVLFSDIANLYQARTKAGFAKVQQACRRALCDELEWIWIDTCCIDKSSSAELSEALNSMFQWYKGSAVCYAYISDMLPDEDLSHGLKKSRWVTRGWTLQELIAPKELWFLDRDWHKRDGDGGICDIAQIDSDVLQGRRPLSSVPVCHRMAWAASRVTTRIEDRAYSLLGIFEVNMPMLYGEGDRAFIRLQHEIIKATNDLTIFAWIPRGPTFRGQVPFPGIELLAHGPEVFTCRLPLKRLPGALSSSEFSVTNTGIKIADKLRLHPATLDGQRFYFLRLGYHIQDKSKIWLGVDLYQCGPNLFARVPRPTLSRLEFAAARDQATETIAMFLQHQPPTLEPTYIVADQRLLMAQWTRKGSFHFKFSSAFEELFAPDDVMAQPKAHYDRANHLFVTLKRPGFVGLLRLPQSHVFPHHEPISIICAQSFGSKLWCAVGKGTDPIVNGYSNPITQMLDRIFLGNEDNSALRTNVVVLARNGLDEWHEITVSISIEPGTFPGLGDEPVAQVHVVHVTAEWSAARGKLDAGR</sequence>
<proteinExistence type="predicted"/>
<dbReference type="Pfam" id="PF06985">
    <property type="entry name" value="HET"/>
    <property type="match status" value="1"/>
</dbReference>
<name>A0ABR2I9N7_9PEZI</name>
<dbReference type="PANTHER" id="PTHR10622">
    <property type="entry name" value="HET DOMAIN-CONTAINING PROTEIN"/>
    <property type="match status" value="1"/>
</dbReference>
<protein>
    <submittedName>
        <fullName evidence="2">HET-domain-containing protein</fullName>
    </submittedName>
</protein>
<reference evidence="2 3" key="1">
    <citation type="journal article" date="2024" name="IMA Fungus">
        <title>Apiospora arundinis, a panoply of carbohydrate-active enzymes and secondary metabolites.</title>
        <authorList>
            <person name="Sorensen T."/>
            <person name="Petersen C."/>
            <person name="Muurmann A.T."/>
            <person name="Christiansen J.V."/>
            <person name="Brundto M.L."/>
            <person name="Overgaard C.K."/>
            <person name="Boysen A.T."/>
            <person name="Wollenberg R.D."/>
            <person name="Larsen T.O."/>
            <person name="Sorensen J.L."/>
            <person name="Nielsen K.L."/>
            <person name="Sondergaard T.E."/>
        </authorList>
    </citation>
    <scope>NUCLEOTIDE SEQUENCE [LARGE SCALE GENOMIC DNA]</scope>
    <source>
        <strain evidence="2 3">AAU 773</strain>
    </source>
</reference>
<evidence type="ECO:0000313" key="2">
    <source>
        <dbReference type="EMBL" id="KAK8859110.1"/>
    </source>
</evidence>
<gene>
    <name evidence="2" type="ORF">PGQ11_009844</name>
</gene>
<dbReference type="Proteomes" id="UP001390339">
    <property type="component" value="Unassembled WGS sequence"/>
</dbReference>
<dbReference type="InterPro" id="IPR010730">
    <property type="entry name" value="HET"/>
</dbReference>
<organism evidence="2 3">
    <name type="scientific">Apiospora arundinis</name>
    <dbReference type="NCBI Taxonomy" id="335852"/>
    <lineage>
        <taxon>Eukaryota</taxon>
        <taxon>Fungi</taxon>
        <taxon>Dikarya</taxon>
        <taxon>Ascomycota</taxon>
        <taxon>Pezizomycotina</taxon>
        <taxon>Sordariomycetes</taxon>
        <taxon>Xylariomycetidae</taxon>
        <taxon>Amphisphaeriales</taxon>
        <taxon>Apiosporaceae</taxon>
        <taxon>Apiospora</taxon>
    </lineage>
</organism>
<keyword evidence="3" id="KW-1185">Reference proteome</keyword>
<accession>A0ABR2I9N7</accession>